<dbReference type="SUPFAM" id="SSF103473">
    <property type="entry name" value="MFS general substrate transporter"/>
    <property type="match status" value="1"/>
</dbReference>
<feature type="transmembrane region" description="Helical" evidence="4">
    <location>
        <begin position="200"/>
        <end position="219"/>
    </location>
</feature>
<keyword evidence="2 4" id="KW-1133">Transmembrane helix</keyword>
<feature type="transmembrane region" description="Helical" evidence="4">
    <location>
        <begin position="123"/>
        <end position="142"/>
    </location>
</feature>
<dbReference type="Pfam" id="PF07690">
    <property type="entry name" value="MFS_1"/>
    <property type="match status" value="1"/>
</dbReference>
<reference evidence="6 7" key="1">
    <citation type="submission" date="2017-07" db="EMBL/GenBank/DDBJ databases">
        <title>Phylogenetic study on the rhizospheric bacterium Ochrobactrum sp. A44.</title>
        <authorList>
            <person name="Krzyzanowska D.M."/>
            <person name="Ossowicki A."/>
            <person name="Rajewska M."/>
            <person name="Maciag T."/>
            <person name="Kaczynski Z."/>
            <person name="Czerwicka M."/>
            <person name="Jafra S."/>
        </authorList>
    </citation>
    <scope>NUCLEOTIDE SEQUENCE [LARGE SCALE GENOMIC DNA]</scope>
    <source>
        <strain evidence="6 7">OgA9a</strain>
    </source>
</reference>
<dbReference type="PROSITE" id="PS50850">
    <property type="entry name" value="MFS"/>
    <property type="match status" value="2"/>
</dbReference>
<feature type="transmembrane region" description="Helical" evidence="4">
    <location>
        <begin position="88"/>
        <end position="111"/>
    </location>
</feature>
<sequence>MTIAQALAGANSTVLYATGAIVGNMLAPSPALATLPISIFVVGMAACTLPSGMIAQRYGRRAAFLIGTASGILSGLIAALAIVLASFWLFSVATFFGGAYAAVVLSFRFAAADCVPAQKRPRALSFVMAGGVFAGVIGPQLVTYTMYIWMPHMFAATFVAQAAVAALSALVLLGVRLPTPTATEVAGGRPLGVIARQPRFIIAVICGVVSYLLMNFLMTAAPLAMQMCGLSQESSNLGLQWHVIAMYAPSFFTGRLITRFGANSVVMVGLALTGASAAVGLLGVDVAHFWLTLILLGIGWNFGFVGASAMVLECHRPEEKARVQSLNDFVVFGTMAFGSFLSGGLLTSYGWSAVLWLSFVPLAMAMIALTGALKTPRLDASQQRADENA</sequence>
<dbReference type="EMBL" id="NNRL01000143">
    <property type="protein sequence ID" value="OYR17727.1"/>
    <property type="molecule type" value="Genomic_DNA"/>
</dbReference>
<accession>A0A256FSA9</accession>
<feature type="domain" description="Major facilitator superfamily (MFS) profile" evidence="5">
    <location>
        <begin position="199"/>
        <end position="389"/>
    </location>
</feature>
<feature type="transmembrane region" description="Helical" evidence="4">
    <location>
        <begin position="265"/>
        <end position="284"/>
    </location>
</feature>
<dbReference type="PANTHER" id="PTHR23534:SF1">
    <property type="entry name" value="MAJOR FACILITATOR SUPERFAMILY PROTEIN"/>
    <property type="match status" value="1"/>
</dbReference>
<evidence type="ECO:0000256" key="2">
    <source>
        <dbReference type="ARBA" id="ARBA00022989"/>
    </source>
</evidence>
<feature type="transmembrane region" description="Helical" evidence="4">
    <location>
        <begin position="33"/>
        <end position="55"/>
    </location>
</feature>
<proteinExistence type="predicted"/>
<gene>
    <name evidence="6" type="ORF">CEV33_4957</name>
</gene>
<protein>
    <submittedName>
        <fullName evidence="6">Sugar (And other) transporter family protein</fullName>
    </submittedName>
</protein>
<dbReference type="InterPro" id="IPR020846">
    <property type="entry name" value="MFS_dom"/>
</dbReference>
<dbReference type="AlphaFoldDB" id="A0A256FSA9"/>
<evidence type="ECO:0000256" key="4">
    <source>
        <dbReference type="SAM" id="Phobius"/>
    </source>
</evidence>
<feature type="transmembrane region" description="Helical" evidence="4">
    <location>
        <begin position="62"/>
        <end position="82"/>
    </location>
</feature>
<dbReference type="GO" id="GO:0022857">
    <property type="term" value="F:transmembrane transporter activity"/>
    <property type="evidence" value="ECO:0007669"/>
    <property type="project" value="InterPro"/>
</dbReference>
<feature type="transmembrane region" description="Helical" evidence="4">
    <location>
        <begin position="154"/>
        <end position="179"/>
    </location>
</feature>
<name>A0A256FSA9_9HYPH</name>
<organism evidence="6 7">
    <name type="scientific">Brucella grignonensis</name>
    <dbReference type="NCBI Taxonomy" id="94627"/>
    <lineage>
        <taxon>Bacteria</taxon>
        <taxon>Pseudomonadati</taxon>
        <taxon>Pseudomonadota</taxon>
        <taxon>Alphaproteobacteria</taxon>
        <taxon>Hyphomicrobiales</taxon>
        <taxon>Brucellaceae</taxon>
        <taxon>Brucella/Ochrobactrum group</taxon>
        <taxon>Brucella</taxon>
    </lineage>
</organism>
<dbReference type="InterPro" id="IPR011701">
    <property type="entry name" value="MFS"/>
</dbReference>
<evidence type="ECO:0000256" key="3">
    <source>
        <dbReference type="ARBA" id="ARBA00023136"/>
    </source>
</evidence>
<dbReference type="InterPro" id="IPR036259">
    <property type="entry name" value="MFS_trans_sf"/>
</dbReference>
<dbReference type="PANTHER" id="PTHR23534">
    <property type="entry name" value="MFS PERMEASE"/>
    <property type="match status" value="1"/>
</dbReference>
<dbReference type="Gene3D" id="1.20.1250.20">
    <property type="entry name" value="MFS general substrate transporter like domains"/>
    <property type="match status" value="1"/>
</dbReference>
<feature type="transmembrane region" description="Helical" evidence="4">
    <location>
        <begin position="239"/>
        <end position="258"/>
    </location>
</feature>
<keyword evidence="3 4" id="KW-0472">Membrane</keyword>
<keyword evidence="1 4" id="KW-0812">Transmembrane</keyword>
<keyword evidence="7" id="KW-1185">Reference proteome</keyword>
<feature type="transmembrane region" description="Helical" evidence="4">
    <location>
        <begin position="326"/>
        <end position="347"/>
    </location>
</feature>
<dbReference type="Proteomes" id="UP000216478">
    <property type="component" value="Unassembled WGS sequence"/>
</dbReference>
<feature type="transmembrane region" description="Helical" evidence="4">
    <location>
        <begin position="290"/>
        <end position="314"/>
    </location>
</feature>
<feature type="domain" description="Major facilitator superfamily (MFS) profile" evidence="5">
    <location>
        <begin position="1"/>
        <end position="180"/>
    </location>
</feature>
<comment type="caution">
    <text evidence="6">The sequence shown here is derived from an EMBL/GenBank/DDBJ whole genome shotgun (WGS) entry which is preliminary data.</text>
</comment>
<evidence type="ECO:0000259" key="5">
    <source>
        <dbReference type="PROSITE" id="PS50850"/>
    </source>
</evidence>
<evidence type="ECO:0000313" key="6">
    <source>
        <dbReference type="EMBL" id="OYR17727.1"/>
    </source>
</evidence>
<feature type="transmembrane region" description="Helical" evidence="4">
    <location>
        <begin position="353"/>
        <end position="373"/>
    </location>
</feature>
<evidence type="ECO:0000256" key="1">
    <source>
        <dbReference type="ARBA" id="ARBA00022692"/>
    </source>
</evidence>
<evidence type="ECO:0000313" key="7">
    <source>
        <dbReference type="Proteomes" id="UP000216478"/>
    </source>
</evidence>